<evidence type="ECO:0000313" key="12">
    <source>
        <dbReference type="EMBL" id="CAF2065820.1"/>
    </source>
</evidence>
<evidence type="ECO:0000256" key="7">
    <source>
        <dbReference type="ARBA" id="ARBA00023159"/>
    </source>
</evidence>
<evidence type="ECO:0000256" key="10">
    <source>
        <dbReference type="SAM" id="MobiDB-lite"/>
    </source>
</evidence>
<feature type="compositionally biased region" description="Low complexity" evidence="10">
    <location>
        <begin position="231"/>
        <end position="242"/>
    </location>
</feature>
<feature type="compositionally biased region" description="Low complexity" evidence="10">
    <location>
        <begin position="359"/>
        <end position="375"/>
    </location>
</feature>
<dbReference type="GO" id="GO:0005737">
    <property type="term" value="C:cytoplasm"/>
    <property type="evidence" value="ECO:0007669"/>
    <property type="project" value="UniProtKB-SubCell"/>
</dbReference>
<dbReference type="Pfam" id="PF12884">
    <property type="entry name" value="TORC_N"/>
    <property type="match status" value="1"/>
</dbReference>
<evidence type="ECO:0000256" key="6">
    <source>
        <dbReference type="ARBA" id="ARBA00023015"/>
    </source>
</evidence>
<dbReference type="PANTHER" id="PTHR13589">
    <property type="entry name" value="CREB-REGULATED TRANSCRIPTION COACTIVATOR"/>
    <property type="match status" value="1"/>
</dbReference>
<evidence type="ECO:0000256" key="8">
    <source>
        <dbReference type="ARBA" id="ARBA00023163"/>
    </source>
</evidence>
<dbReference type="InterPro" id="IPR024786">
    <property type="entry name" value="TORC"/>
</dbReference>
<dbReference type="GO" id="GO:0008140">
    <property type="term" value="F:cAMP response element binding protein binding"/>
    <property type="evidence" value="ECO:0007669"/>
    <property type="project" value="InterPro"/>
</dbReference>
<dbReference type="GO" id="GO:0005634">
    <property type="term" value="C:nucleus"/>
    <property type="evidence" value="ECO:0007669"/>
    <property type="project" value="UniProtKB-SubCell"/>
</dbReference>
<protein>
    <recommendedName>
        <fullName evidence="11">Transducer of regulated CREB activity N-terminal domain-containing protein</fullName>
    </recommendedName>
</protein>
<feature type="region of interest" description="Disordered" evidence="10">
    <location>
        <begin position="422"/>
        <end position="444"/>
    </location>
</feature>
<evidence type="ECO:0000256" key="3">
    <source>
        <dbReference type="ARBA" id="ARBA00007167"/>
    </source>
</evidence>
<dbReference type="GO" id="GO:0051289">
    <property type="term" value="P:protein homotetramerization"/>
    <property type="evidence" value="ECO:0007669"/>
    <property type="project" value="InterPro"/>
</dbReference>
<name>A0A816QSP9_9BILA</name>
<reference evidence="12" key="1">
    <citation type="submission" date="2021-02" db="EMBL/GenBank/DDBJ databases">
        <authorList>
            <person name="Nowell W R."/>
        </authorList>
    </citation>
    <scope>NUCLEOTIDE SEQUENCE</scope>
</reference>
<dbReference type="EMBL" id="CAJNRE010007506">
    <property type="protein sequence ID" value="CAF2065820.1"/>
    <property type="molecule type" value="Genomic_DNA"/>
</dbReference>
<keyword evidence="9" id="KW-0539">Nucleus</keyword>
<comment type="similarity">
    <text evidence="3">Belongs to the TORC family.</text>
</comment>
<comment type="caution">
    <text evidence="12">The sequence shown here is derived from an EMBL/GenBank/DDBJ whole genome shotgun (WGS) entry which is preliminary data.</text>
</comment>
<keyword evidence="5" id="KW-0597">Phosphoprotein</keyword>
<keyword evidence="4" id="KW-0963">Cytoplasm</keyword>
<keyword evidence="6" id="KW-0805">Transcription regulation</keyword>
<feature type="compositionally biased region" description="Polar residues" evidence="10">
    <location>
        <begin position="213"/>
        <end position="225"/>
    </location>
</feature>
<evidence type="ECO:0000256" key="5">
    <source>
        <dbReference type="ARBA" id="ARBA00022553"/>
    </source>
</evidence>
<dbReference type="PANTHER" id="PTHR13589:SF15">
    <property type="entry name" value="CREB-REGULATED TRANSCRIPTION COACTIVATOR, ISOFORM B"/>
    <property type="match status" value="1"/>
</dbReference>
<dbReference type="GO" id="GO:0045944">
    <property type="term" value="P:positive regulation of transcription by RNA polymerase II"/>
    <property type="evidence" value="ECO:0007669"/>
    <property type="project" value="TreeGrafter"/>
</dbReference>
<evidence type="ECO:0000256" key="2">
    <source>
        <dbReference type="ARBA" id="ARBA00004496"/>
    </source>
</evidence>
<dbReference type="AlphaFoldDB" id="A0A816QSP9"/>
<evidence type="ECO:0000256" key="9">
    <source>
        <dbReference type="ARBA" id="ARBA00023242"/>
    </source>
</evidence>
<feature type="region of interest" description="Disordered" evidence="10">
    <location>
        <begin position="213"/>
        <end position="289"/>
    </location>
</feature>
<accession>A0A816QSP9</accession>
<feature type="compositionally biased region" description="Low complexity" evidence="10">
    <location>
        <begin position="270"/>
        <end position="282"/>
    </location>
</feature>
<dbReference type="Proteomes" id="UP000663824">
    <property type="component" value="Unassembled WGS sequence"/>
</dbReference>
<evidence type="ECO:0000259" key="11">
    <source>
        <dbReference type="Pfam" id="PF12884"/>
    </source>
</evidence>
<dbReference type="InterPro" id="IPR024783">
    <property type="entry name" value="TORC_N"/>
</dbReference>
<sequence length="543" mass="61337">MSSPRKFAEKIALIQQKQAEGDAAFKTIINEVEAAKNGADRASTITCKLDAPARTYEIANGINTSDNYSYINQCMKNENGNSFNRLLLPPDNSSWRRVHSDPSLHQTVMPTAIAQYHAQIDNEDNNQQLNYDNNDIKFDINVYGDQQLNYDNNDIKFDINVYGGELPNSHHLQVSNSQFQTQHYYDLNNNNYANNNVNVFYQSPQTLSIPQQTIAPSTNNTQNAGLGSRYSSGNTSSNGLLLPPNQQTRGSGGSLPDLRVESTYNTQQISFPTVPSSSTPTTQLYFRSTSPQQNNDVDLFALRPQQQQLISRIGPLKQSSSMRRRHSPIGDHRQSSPRRQHSPSPDVSTSQQNHYRMEPQSPQSQPSYSPQNSPNFLPSPSNELTPFSPPLQQQQPTDNQKTYFTLPNHFDQITLENNFYAQQQPSSPSSQQQQQQQQQPQQQQQMNFYPFMDDISLPYSHNQTAMNITTTNQKSPTIPNIILTDVDSSKLDLSKELDNDFPNSFDSLLDSTDLQLNPDYFLLNAADLSIDPIICDDTFCMER</sequence>
<comment type="subcellular location">
    <subcellularLocation>
        <location evidence="2">Cytoplasm</location>
    </subcellularLocation>
    <subcellularLocation>
        <location evidence="1">Nucleus</location>
    </subcellularLocation>
</comment>
<evidence type="ECO:0000256" key="4">
    <source>
        <dbReference type="ARBA" id="ARBA00022490"/>
    </source>
</evidence>
<evidence type="ECO:0000313" key="13">
    <source>
        <dbReference type="Proteomes" id="UP000663824"/>
    </source>
</evidence>
<gene>
    <name evidence="12" type="ORF">MBJ925_LOCUS15765</name>
</gene>
<feature type="domain" description="Transducer of regulated CREB activity N-terminal" evidence="11">
    <location>
        <begin position="4"/>
        <end position="38"/>
    </location>
</feature>
<keyword evidence="7" id="KW-0010">Activator</keyword>
<organism evidence="12 13">
    <name type="scientific">Rotaria magnacalcarata</name>
    <dbReference type="NCBI Taxonomy" id="392030"/>
    <lineage>
        <taxon>Eukaryota</taxon>
        <taxon>Metazoa</taxon>
        <taxon>Spiralia</taxon>
        <taxon>Gnathifera</taxon>
        <taxon>Rotifera</taxon>
        <taxon>Eurotatoria</taxon>
        <taxon>Bdelloidea</taxon>
        <taxon>Philodinida</taxon>
        <taxon>Philodinidae</taxon>
        <taxon>Rotaria</taxon>
    </lineage>
</organism>
<proteinExistence type="inferred from homology"/>
<feature type="compositionally biased region" description="Polar residues" evidence="10">
    <location>
        <begin position="376"/>
        <end position="403"/>
    </location>
</feature>
<keyword evidence="8" id="KW-0804">Transcription</keyword>
<feature type="region of interest" description="Disordered" evidence="10">
    <location>
        <begin position="311"/>
        <end position="403"/>
    </location>
</feature>
<evidence type="ECO:0000256" key="1">
    <source>
        <dbReference type="ARBA" id="ARBA00004123"/>
    </source>
</evidence>